<comment type="caution">
    <text evidence="20">The sequence shown here is derived from an EMBL/GenBank/DDBJ whole genome shotgun (WGS) entry which is preliminary data.</text>
</comment>
<evidence type="ECO:0000256" key="1">
    <source>
        <dbReference type="ARBA" id="ARBA00004141"/>
    </source>
</evidence>
<evidence type="ECO:0000256" key="18">
    <source>
        <dbReference type="SAM" id="Phobius"/>
    </source>
</evidence>
<keyword evidence="12" id="KW-0406">Ion transport</keyword>
<evidence type="ECO:0000256" key="16">
    <source>
        <dbReference type="ARBA" id="ARBA00049339"/>
    </source>
</evidence>
<dbReference type="InterPro" id="IPR035684">
    <property type="entry name" value="ArgRS_core"/>
</dbReference>
<dbReference type="GO" id="GO:0006420">
    <property type="term" value="P:arginyl-tRNA aminoacylation"/>
    <property type="evidence" value="ECO:0007669"/>
    <property type="project" value="InterPro"/>
</dbReference>
<gene>
    <name evidence="20" type="ORF">CKAH01_07155</name>
</gene>
<dbReference type="HAMAP" id="MF_00123">
    <property type="entry name" value="Arg_tRNA_synth"/>
    <property type="match status" value="1"/>
</dbReference>
<dbReference type="GO" id="GO:0016491">
    <property type="term" value="F:oxidoreductase activity"/>
    <property type="evidence" value="ECO:0007669"/>
    <property type="project" value="UniProtKB-KW"/>
</dbReference>
<keyword evidence="21" id="KW-1185">Reference proteome</keyword>
<evidence type="ECO:0000256" key="8">
    <source>
        <dbReference type="ARBA" id="ARBA00022917"/>
    </source>
</evidence>
<keyword evidence="4" id="KW-0436">Ligase</keyword>
<dbReference type="SUPFAM" id="SSF52374">
    <property type="entry name" value="Nucleotidylyl transferase"/>
    <property type="match status" value="1"/>
</dbReference>
<keyword evidence="7" id="KW-0067">ATP-binding</keyword>
<dbReference type="PRINTS" id="PR01038">
    <property type="entry name" value="TRNASYNTHARG"/>
</dbReference>
<dbReference type="PROSITE" id="PS51384">
    <property type="entry name" value="FAD_FR"/>
    <property type="match status" value="1"/>
</dbReference>
<evidence type="ECO:0000256" key="2">
    <source>
        <dbReference type="ARBA" id="ARBA00005594"/>
    </source>
</evidence>
<evidence type="ECO:0000256" key="13">
    <source>
        <dbReference type="ARBA" id="ARBA00023136"/>
    </source>
</evidence>
<dbReference type="CDD" id="cd00671">
    <property type="entry name" value="ArgRS_core"/>
    <property type="match status" value="1"/>
</dbReference>
<keyword evidence="9" id="KW-0249">Electron transport</keyword>
<dbReference type="InterPro" id="IPR014729">
    <property type="entry name" value="Rossmann-like_a/b/a_fold"/>
</dbReference>
<dbReference type="FunFam" id="1.10.730.10:FF:000006">
    <property type="entry name" value="Arginyl-tRNA synthetase 2, mitochondrial"/>
    <property type="match status" value="1"/>
</dbReference>
<dbReference type="InterPro" id="IPR008909">
    <property type="entry name" value="DALR_anticod-bd"/>
</dbReference>
<comment type="catalytic activity">
    <reaction evidence="16">
        <text>tRNA(Arg) + L-arginine + ATP = L-arginyl-tRNA(Arg) + AMP + diphosphate</text>
        <dbReference type="Rhea" id="RHEA:20301"/>
        <dbReference type="Rhea" id="RHEA-COMP:9658"/>
        <dbReference type="Rhea" id="RHEA-COMP:9673"/>
        <dbReference type="ChEBI" id="CHEBI:30616"/>
        <dbReference type="ChEBI" id="CHEBI:32682"/>
        <dbReference type="ChEBI" id="CHEBI:33019"/>
        <dbReference type="ChEBI" id="CHEBI:78442"/>
        <dbReference type="ChEBI" id="CHEBI:78513"/>
        <dbReference type="ChEBI" id="CHEBI:456215"/>
        <dbReference type="EC" id="6.1.1.19"/>
    </reaction>
</comment>
<evidence type="ECO:0000256" key="15">
    <source>
        <dbReference type="ARBA" id="ARBA00033033"/>
    </source>
</evidence>
<evidence type="ECO:0000256" key="14">
    <source>
        <dbReference type="ARBA" id="ARBA00023146"/>
    </source>
</evidence>
<evidence type="ECO:0000256" key="10">
    <source>
        <dbReference type="ARBA" id="ARBA00022989"/>
    </source>
</evidence>
<keyword evidence="10 18" id="KW-1133">Transmembrane helix</keyword>
<dbReference type="GO" id="GO:0032543">
    <property type="term" value="P:mitochondrial translation"/>
    <property type="evidence" value="ECO:0007669"/>
    <property type="project" value="TreeGrafter"/>
</dbReference>
<dbReference type="Pfam" id="PF08022">
    <property type="entry name" value="FAD_binding_8"/>
    <property type="match status" value="1"/>
</dbReference>
<evidence type="ECO:0000313" key="20">
    <source>
        <dbReference type="EMBL" id="KAK2739986.1"/>
    </source>
</evidence>
<feature type="transmembrane region" description="Helical" evidence="18">
    <location>
        <begin position="170"/>
        <end position="194"/>
    </location>
</feature>
<dbReference type="InterPro" id="IPR017938">
    <property type="entry name" value="Riboflavin_synthase-like_b-brl"/>
</dbReference>
<dbReference type="GO" id="GO:0004814">
    <property type="term" value="F:arginine-tRNA ligase activity"/>
    <property type="evidence" value="ECO:0007669"/>
    <property type="project" value="UniProtKB-EC"/>
</dbReference>
<keyword evidence="5 18" id="KW-0812">Transmembrane</keyword>
<keyword evidence="6" id="KW-0547">Nucleotide-binding</keyword>
<feature type="domain" description="FAD-binding FR-type" evidence="19">
    <location>
        <begin position="337"/>
        <end position="451"/>
    </location>
</feature>
<keyword evidence="11" id="KW-0560">Oxidoreductase</keyword>
<dbReference type="PANTHER" id="PTHR11956:SF11">
    <property type="entry name" value="ARGININE--TRNA LIGASE, MITOCHONDRIAL-RELATED"/>
    <property type="match status" value="1"/>
</dbReference>
<feature type="transmembrane region" description="Helical" evidence="18">
    <location>
        <begin position="270"/>
        <end position="290"/>
    </location>
</feature>
<dbReference type="NCBIfam" id="TIGR00456">
    <property type="entry name" value="argS"/>
    <property type="match status" value="1"/>
</dbReference>
<feature type="region of interest" description="Disordered" evidence="17">
    <location>
        <begin position="544"/>
        <end position="596"/>
    </location>
</feature>
<dbReference type="EMBL" id="VYYT01000356">
    <property type="protein sequence ID" value="KAK2739986.1"/>
    <property type="molecule type" value="Genomic_DNA"/>
</dbReference>
<sequence>MSHDHGGSSSGGDMGGMTMGTALFQDTNVQLAKSFWYIIAGVVGFLGIIRGLNYLEGRRRYASDHSSRNNQERKLTVHRLKRCRSESVQFPTRPTNHITQIWATATALVREAGHPQLYILFKGLRWATPPPLGRVLVLLAYWAVIIYMMAADAVVKDAYFWERIGFRNAWVTIMQMPLVYLLSMKVSVVGFITGTSHERLNWLHRWVARTMFVTATVHGFHFWTEWVRADFVETQLKIMPYIKHGMGAWGLLVWAFVSGMKPVRGMAYEVFVVQHVLSAVIFIWLVYVHIPVYARQYLWFTVALICFDRLARWALLAWQNTRPRLSRSSPSSSSCKGMKRLGHEVQVRAVGSSTTVLTIKDVHFSWKAGQHLYLWLPRVGPFEAHPYTIACAHQLPETCICNSIQLVVRSHGGFSRRLHKFAEKRMAGGSGRKRDTLTGFVLGPFGAPPRWDIYETMVLISASTGASFTLPILESIVHSRRRICTTRVDFILLARQGEEIEFYTQRLREAMDRAQEVGLELRVHVAITRSGKAREGEMTTVLYSDRDASSGSSAQHRRIASDGSEDGSGGYQEKGVMDVEKGGAGVPLTPRRSGSTTGMVREYYSRPDLKELIRDPVEAAGGETSVVSLGEECPSMRHRYPSLGETRPRSAANGTREWLSHVQTTSLRRGLCSAPAASFHSPTRPFSTPRRPPSRRPQVVVPTFRHLSNLSSSAHPTIDTLAIMSTEQIQAQLEKLSLGKLESFPGCYPDVNPVDVYRSHITTLFHEVTGVEKSIIYNALQWTQSLDKGDMVLAVPALRIKGKKPAELSEEWLPKFPESPLIEKPVSFQNGSFFQFWFKPGPLAQLLLPQVAKRGKDFGKNHNNGLKNPEDPSQGKKKIIVEFSSPNIAKPFHAGHLRSTIIGGFISNLYDGAGWDVTRVNYLGDWGKQYGLLALGFERFGSEEALAADPINHLYEVYVKINAEMSAEKESIEAKEKAGEDVTALKDNSLDEKARKYFKDMTAGDETAVAQWKRFRDLSIVRYKETYARLNIHFDDYSGESQVPEKDMEAAAKKLEDLKISEESQGAVIIDFTKHVPGKAGKSLERPIIRKKDGTALYLTRDISELLNREKKYGFDHMIYVVASQQDLHLKQLFKIIELMGYPETAKKCQHINFGLVLGMSTRRGTVKFLDDILRDVGDHMHEVMKKNESKYAQVENPEATADILGISSVMVQDMSGKRINNYKFDVDAMTSFEGDTGPYLQYAHARICSIFRKAGLSEEEIATADLSLLTEKHAIELIRILSQYPDVVQNTLKTLEPTTVLTYLFRMTHVVSSSYDHLRIVGSERELMKARLALYTAARTVLYNGMRLLGLSPVERKSYLREAKLEGNTASSISGQPEMRNESTNSGRRSSRTNDDCDEELLWWQAGTTATSHQPQREATPSWRALWTDVAPCNKEHPRAKDQMLSGVLEAPVAASICNECDEIWTRKIAWQSPILPVGLLDALQSIADSKAEQSRAANTGQSSANGAAEHFPSNCVNGLAGWLCLTLGDCVGDSILGANEVIDSLG</sequence>
<dbReference type="Pfam" id="PF05746">
    <property type="entry name" value="DALR_1"/>
    <property type="match status" value="1"/>
</dbReference>
<evidence type="ECO:0000256" key="5">
    <source>
        <dbReference type="ARBA" id="ARBA00022692"/>
    </source>
</evidence>
<organism evidence="20 21">
    <name type="scientific">Colletotrichum kahawae</name>
    <name type="common">Coffee berry disease fungus</name>
    <dbReference type="NCBI Taxonomy" id="34407"/>
    <lineage>
        <taxon>Eukaryota</taxon>
        <taxon>Fungi</taxon>
        <taxon>Dikarya</taxon>
        <taxon>Ascomycota</taxon>
        <taxon>Pezizomycotina</taxon>
        <taxon>Sordariomycetes</taxon>
        <taxon>Hypocreomycetidae</taxon>
        <taxon>Glomerellales</taxon>
        <taxon>Glomerellaceae</taxon>
        <taxon>Colletotrichum</taxon>
        <taxon>Colletotrichum gloeosporioides species complex</taxon>
    </lineage>
</organism>
<keyword evidence="12" id="KW-0813">Transport</keyword>
<dbReference type="GO" id="GO:0005524">
    <property type="term" value="F:ATP binding"/>
    <property type="evidence" value="ECO:0007669"/>
    <property type="project" value="UniProtKB-KW"/>
</dbReference>
<evidence type="ECO:0000256" key="4">
    <source>
        <dbReference type="ARBA" id="ARBA00022598"/>
    </source>
</evidence>
<keyword evidence="8" id="KW-0648">Protein biosynthesis</keyword>
<comment type="similarity">
    <text evidence="2">Belongs to the class-I aminoacyl-tRNA synthetase family.</text>
</comment>
<dbReference type="InterPro" id="IPR013130">
    <property type="entry name" value="Fe3_Rdtase_TM_dom"/>
</dbReference>
<protein>
    <recommendedName>
        <fullName evidence="3">arginine--tRNA ligase</fullName>
        <ecNumber evidence="3">6.1.1.19</ecNumber>
    </recommendedName>
    <alternativeName>
        <fullName evidence="15">Arginyl-tRNA synthetase</fullName>
    </alternativeName>
</protein>
<dbReference type="Pfam" id="PF01794">
    <property type="entry name" value="Ferric_reduct"/>
    <property type="match status" value="1"/>
</dbReference>
<dbReference type="GO" id="GO:0005739">
    <property type="term" value="C:mitochondrion"/>
    <property type="evidence" value="ECO:0007669"/>
    <property type="project" value="TreeGrafter"/>
</dbReference>
<evidence type="ECO:0000256" key="7">
    <source>
        <dbReference type="ARBA" id="ARBA00022840"/>
    </source>
</evidence>
<feature type="transmembrane region" description="Helical" evidence="18">
    <location>
        <begin position="206"/>
        <end position="223"/>
    </location>
</feature>
<dbReference type="Pfam" id="PF00750">
    <property type="entry name" value="tRNA-synt_1d"/>
    <property type="match status" value="1"/>
</dbReference>
<evidence type="ECO:0000256" key="9">
    <source>
        <dbReference type="ARBA" id="ARBA00022982"/>
    </source>
</evidence>
<dbReference type="Pfam" id="PF08030">
    <property type="entry name" value="NAD_binding_6"/>
    <property type="match status" value="1"/>
</dbReference>
<keyword evidence="13 18" id="KW-0472">Membrane</keyword>
<dbReference type="Gene3D" id="3.40.50.80">
    <property type="entry name" value="Nucleotide-binding domain of ferredoxin-NADP reductase (FNR) module"/>
    <property type="match status" value="1"/>
</dbReference>
<dbReference type="Proteomes" id="UP001281614">
    <property type="component" value="Unassembled WGS sequence"/>
</dbReference>
<dbReference type="InterPro" id="IPR017927">
    <property type="entry name" value="FAD-bd_FR_type"/>
</dbReference>
<comment type="subcellular location">
    <subcellularLocation>
        <location evidence="1">Membrane</location>
        <topology evidence="1">Multi-pass membrane protein</topology>
    </subcellularLocation>
</comment>
<dbReference type="InterPro" id="IPR013121">
    <property type="entry name" value="Fe_red_NAD-bd_6"/>
</dbReference>
<dbReference type="CDD" id="cd06186">
    <property type="entry name" value="NOX_Duox_like_FAD_NADP"/>
    <property type="match status" value="1"/>
</dbReference>
<dbReference type="InterPro" id="IPR009080">
    <property type="entry name" value="tRNAsynth_Ia_anticodon-bd"/>
</dbReference>
<dbReference type="InterPro" id="IPR001412">
    <property type="entry name" value="aa-tRNA-synth_I_CS"/>
</dbReference>
<dbReference type="FunFam" id="3.30.1360.70:FF:000006">
    <property type="entry name" value="Arginyl-tRNA synthetase"/>
    <property type="match status" value="1"/>
</dbReference>
<dbReference type="SMART" id="SM00836">
    <property type="entry name" value="DALR_1"/>
    <property type="match status" value="1"/>
</dbReference>
<evidence type="ECO:0000256" key="11">
    <source>
        <dbReference type="ARBA" id="ARBA00023002"/>
    </source>
</evidence>
<feature type="region of interest" description="Disordered" evidence="17">
    <location>
        <begin position="1368"/>
        <end position="1395"/>
    </location>
</feature>
<name>A0AAD9Y553_COLKA</name>
<proteinExistence type="inferred from homology"/>
<dbReference type="InterPro" id="IPR005148">
    <property type="entry name" value="Arg-tRNA-synth_N"/>
</dbReference>
<dbReference type="PROSITE" id="PS00178">
    <property type="entry name" value="AA_TRNA_LIGASE_I"/>
    <property type="match status" value="1"/>
</dbReference>
<evidence type="ECO:0000313" key="21">
    <source>
        <dbReference type="Proteomes" id="UP001281614"/>
    </source>
</evidence>
<evidence type="ECO:0000256" key="3">
    <source>
        <dbReference type="ARBA" id="ARBA00012837"/>
    </source>
</evidence>
<evidence type="ECO:0000256" key="6">
    <source>
        <dbReference type="ARBA" id="ARBA00022741"/>
    </source>
</evidence>
<dbReference type="InterPro" id="IPR001278">
    <property type="entry name" value="Arg-tRNA-ligase"/>
</dbReference>
<keyword evidence="14" id="KW-0030">Aminoacyl-tRNA synthetase</keyword>
<feature type="transmembrane region" description="Helical" evidence="18">
    <location>
        <begin position="132"/>
        <end position="150"/>
    </location>
</feature>
<dbReference type="CDD" id="cd07956">
    <property type="entry name" value="Anticodon_Ia_Arg"/>
    <property type="match status" value="1"/>
</dbReference>
<dbReference type="SFLD" id="SFLDS00052">
    <property type="entry name" value="Ferric_Reductase_Domain"/>
    <property type="match status" value="1"/>
</dbReference>
<feature type="transmembrane region" description="Helical" evidence="18">
    <location>
        <begin position="34"/>
        <end position="52"/>
    </location>
</feature>
<dbReference type="Gene3D" id="1.10.730.10">
    <property type="entry name" value="Isoleucyl-tRNA Synthetase, Domain 1"/>
    <property type="match status" value="1"/>
</dbReference>
<evidence type="ECO:0000259" key="19">
    <source>
        <dbReference type="PROSITE" id="PS51384"/>
    </source>
</evidence>
<dbReference type="GO" id="GO:0006811">
    <property type="term" value="P:monoatomic ion transport"/>
    <property type="evidence" value="ECO:0007669"/>
    <property type="project" value="UniProtKB-KW"/>
</dbReference>
<dbReference type="EC" id="6.1.1.19" evidence="3"/>
<dbReference type="SFLD" id="SFLDG01168">
    <property type="entry name" value="Ferric_reductase_subgroup_(FRE"/>
    <property type="match status" value="1"/>
</dbReference>
<dbReference type="Gene3D" id="3.40.50.620">
    <property type="entry name" value="HUPs"/>
    <property type="match status" value="1"/>
</dbReference>
<feature type="transmembrane region" description="Helical" evidence="18">
    <location>
        <begin position="238"/>
        <end position="258"/>
    </location>
</feature>
<dbReference type="PANTHER" id="PTHR11956">
    <property type="entry name" value="ARGINYL-TRNA SYNTHETASE"/>
    <property type="match status" value="1"/>
</dbReference>
<dbReference type="InterPro" id="IPR039261">
    <property type="entry name" value="FNR_nucleotide-bd"/>
</dbReference>
<dbReference type="SUPFAM" id="SSF55190">
    <property type="entry name" value="Arginyl-tRNA synthetase (ArgRS), N-terminal 'additional' domain"/>
    <property type="match status" value="1"/>
</dbReference>
<accession>A0AAD9Y553</accession>
<dbReference type="SUPFAM" id="SSF63380">
    <property type="entry name" value="Riboflavin synthase domain-like"/>
    <property type="match status" value="1"/>
</dbReference>
<dbReference type="Gene3D" id="3.30.1360.70">
    <property type="entry name" value="Arginyl tRNA synthetase N-terminal domain"/>
    <property type="match status" value="1"/>
</dbReference>
<evidence type="ECO:0000256" key="17">
    <source>
        <dbReference type="SAM" id="MobiDB-lite"/>
    </source>
</evidence>
<dbReference type="GO" id="GO:0016020">
    <property type="term" value="C:membrane"/>
    <property type="evidence" value="ECO:0007669"/>
    <property type="project" value="UniProtKB-SubCell"/>
</dbReference>
<dbReference type="SMART" id="SM01016">
    <property type="entry name" value="Arg_tRNA_synt_N"/>
    <property type="match status" value="1"/>
</dbReference>
<evidence type="ECO:0000256" key="12">
    <source>
        <dbReference type="ARBA" id="ARBA00023065"/>
    </source>
</evidence>
<dbReference type="InterPro" id="IPR013112">
    <property type="entry name" value="FAD-bd_8"/>
</dbReference>
<dbReference type="InterPro" id="IPR036695">
    <property type="entry name" value="Arg-tRNA-synth_N_sf"/>
</dbReference>
<reference evidence="20" key="1">
    <citation type="submission" date="2023-02" db="EMBL/GenBank/DDBJ databases">
        <title>Colletotrichum kahawae CIFC_Que2 genome sequencing and assembly.</title>
        <authorList>
            <person name="Baroncelli R."/>
        </authorList>
    </citation>
    <scope>NUCLEOTIDE SEQUENCE</scope>
    <source>
        <strain evidence="20">CIFC_Que2</strain>
    </source>
</reference>
<dbReference type="SUPFAM" id="SSF47323">
    <property type="entry name" value="Anticodon-binding domain of a subclass of class I aminoacyl-tRNA synthetases"/>
    <property type="match status" value="1"/>
</dbReference>
<dbReference type="FunFam" id="3.40.50.620:FF:000058">
    <property type="entry name" value="Mitochondrial arginyl-tRNA synthetase"/>
    <property type="match status" value="1"/>
</dbReference>
<feature type="region of interest" description="Disordered" evidence="17">
    <location>
        <begin position="678"/>
        <end position="697"/>
    </location>
</feature>